<dbReference type="InterPro" id="IPR018060">
    <property type="entry name" value="HTH_AraC"/>
</dbReference>
<organism evidence="7 8">
    <name type="scientific">Paenibacillus radicis</name>
    <name type="common">ex Xue et al. 2023</name>
    <dbReference type="NCBI Taxonomy" id="2972489"/>
    <lineage>
        <taxon>Bacteria</taxon>
        <taxon>Bacillati</taxon>
        <taxon>Bacillota</taxon>
        <taxon>Bacilli</taxon>
        <taxon>Bacillales</taxon>
        <taxon>Paenibacillaceae</taxon>
        <taxon>Paenibacillus</taxon>
    </lineage>
</organism>
<dbReference type="SMART" id="SM00448">
    <property type="entry name" value="REC"/>
    <property type="match status" value="1"/>
</dbReference>
<dbReference type="PRINTS" id="PR00032">
    <property type="entry name" value="HTHARAC"/>
</dbReference>
<feature type="domain" description="HTH araC/xylS-type" evidence="5">
    <location>
        <begin position="155"/>
        <end position="253"/>
    </location>
</feature>
<dbReference type="InterPro" id="IPR001789">
    <property type="entry name" value="Sig_transdc_resp-reg_receiver"/>
</dbReference>
<dbReference type="PROSITE" id="PS50110">
    <property type="entry name" value="RESPONSE_REGULATORY"/>
    <property type="match status" value="1"/>
</dbReference>
<dbReference type="PANTHER" id="PTHR43280">
    <property type="entry name" value="ARAC-FAMILY TRANSCRIPTIONAL REGULATOR"/>
    <property type="match status" value="1"/>
</dbReference>
<dbReference type="SMART" id="SM00342">
    <property type="entry name" value="HTH_ARAC"/>
    <property type="match status" value="1"/>
</dbReference>
<evidence type="ECO:0000313" key="8">
    <source>
        <dbReference type="Proteomes" id="UP001300012"/>
    </source>
</evidence>
<gene>
    <name evidence="7" type="ORF">NV381_17375</name>
</gene>
<feature type="modified residue" description="4-aspartylphosphate" evidence="4">
    <location>
        <position position="61"/>
    </location>
</feature>
<evidence type="ECO:0000256" key="1">
    <source>
        <dbReference type="ARBA" id="ARBA00023015"/>
    </source>
</evidence>
<name>A0ABT1YJS9_9BACL</name>
<evidence type="ECO:0000259" key="6">
    <source>
        <dbReference type="PROSITE" id="PS50110"/>
    </source>
</evidence>
<reference evidence="7 8" key="1">
    <citation type="submission" date="2022-08" db="EMBL/GenBank/DDBJ databases">
        <title>Paenibacillus endoradicis sp. nov., Paenibacillus radicibacter sp. nov and Paenibacillus pararadicis sp. nov., three cold-adapted plant growth-promoting bacteria isolated from root of Larix gmelinii in Great Khingan.</title>
        <authorList>
            <person name="Xue H."/>
        </authorList>
    </citation>
    <scope>NUCLEOTIDE SEQUENCE [LARGE SCALE GENOMIC DNA]</scope>
    <source>
        <strain evidence="7 8">N5-1-1-5</strain>
    </source>
</reference>
<dbReference type="EMBL" id="JANQBD010000012">
    <property type="protein sequence ID" value="MCR8632975.1"/>
    <property type="molecule type" value="Genomic_DNA"/>
</dbReference>
<dbReference type="InterPro" id="IPR020449">
    <property type="entry name" value="Tscrpt_reg_AraC-type_HTH"/>
</dbReference>
<dbReference type="Gene3D" id="1.10.10.60">
    <property type="entry name" value="Homeodomain-like"/>
    <property type="match status" value="2"/>
</dbReference>
<sequence length="264" mass="30164">MREGLTLYNTLVVDDEFWMLEGLKKVIKRDCPDYTVTAVARDGLQAITHLEKEKIDLVITDILMPGMDGLQLLQEIRKRGWKIPVLIVSAHSEFDYAKQAIHYGAFDYILKPLNRTQIISALERAKTVMPPSSKGRVDVLNTVPVTSTQGKDLIENIRQSVCESFMKDLSIVDFSEQMGYNASYLSRLFKQETGKGFVQFLTEQRMEAAIQMIKSGKLSITDIAKQIGYADYKHFRKVFKQYTGMSPKIYQNHEGEHLDEIEEG</sequence>
<evidence type="ECO:0000256" key="3">
    <source>
        <dbReference type="ARBA" id="ARBA00023163"/>
    </source>
</evidence>
<evidence type="ECO:0000256" key="4">
    <source>
        <dbReference type="PROSITE-ProRule" id="PRU00169"/>
    </source>
</evidence>
<dbReference type="InterPro" id="IPR011006">
    <property type="entry name" value="CheY-like_superfamily"/>
</dbReference>
<dbReference type="SUPFAM" id="SSF46689">
    <property type="entry name" value="Homeodomain-like"/>
    <property type="match status" value="2"/>
</dbReference>
<evidence type="ECO:0000256" key="2">
    <source>
        <dbReference type="ARBA" id="ARBA00023125"/>
    </source>
</evidence>
<keyword evidence="2" id="KW-0238">DNA-binding</keyword>
<evidence type="ECO:0000259" key="5">
    <source>
        <dbReference type="PROSITE" id="PS01124"/>
    </source>
</evidence>
<dbReference type="PANTHER" id="PTHR43280:SF2">
    <property type="entry name" value="HTH-TYPE TRANSCRIPTIONAL REGULATOR EXSA"/>
    <property type="match status" value="1"/>
</dbReference>
<dbReference type="SUPFAM" id="SSF52172">
    <property type="entry name" value="CheY-like"/>
    <property type="match status" value="1"/>
</dbReference>
<dbReference type="CDD" id="cd17536">
    <property type="entry name" value="REC_YesN-like"/>
    <property type="match status" value="1"/>
</dbReference>
<keyword evidence="8" id="KW-1185">Reference proteome</keyword>
<keyword evidence="4" id="KW-0597">Phosphoprotein</keyword>
<dbReference type="InterPro" id="IPR009057">
    <property type="entry name" value="Homeodomain-like_sf"/>
</dbReference>
<dbReference type="Pfam" id="PF00072">
    <property type="entry name" value="Response_reg"/>
    <property type="match status" value="1"/>
</dbReference>
<dbReference type="PROSITE" id="PS01124">
    <property type="entry name" value="HTH_ARAC_FAMILY_2"/>
    <property type="match status" value="1"/>
</dbReference>
<dbReference type="RefSeq" id="WP_258214555.1">
    <property type="nucleotide sequence ID" value="NZ_JANQBD010000012.1"/>
</dbReference>
<evidence type="ECO:0000313" key="7">
    <source>
        <dbReference type="EMBL" id="MCR8632975.1"/>
    </source>
</evidence>
<feature type="domain" description="Response regulatory" evidence="6">
    <location>
        <begin position="9"/>
        <end position="126"/>
    </location>
</feature>
<accession>A0ABT1YJS9</accession>
<keyword evidence="1" id="KW-0805">Transcription regulation</keyword>
<protein>
    <submittedName>
        <fullName evidence="7">Response regulator</fullName>
    </submittedName>
</protein>
<dbReference type="Proteomes" id="UP001300012">
    <property type="component" value="Unassembled WGS sequence"/>
</dbReference>
<keyword evidence="3" id="KW-0804">Transcription</keyword>
<proteinExistence type="predicted"/>
<comment type="caution">
    <text evidence="7">The sequence shown here is derived from an EMBL/GenBank/DDBJ whole genome shotgun (WGS) entry which is preliminary data.</text>
</comment>
<dbReference type="Pfam" id="PF12833">
    <property type="entry name" value="HTH_18"/>
    <property type="match status" value="1"/>
</dbReference>
<dbReference type="Gene3D" id="3.40.50.2300">
    <property type="match status" value="1"/>
</dbReference>